<keyword evidence="10" id="KW-1185">Reference proteome</keyword>
<evidence type="ECO:0000256" key="3">
    <source>
        <dbReference type="ARBA" id="ARBA00022598"/>
    </source>
</evidence>
<comment type="pathway">
    <text evidence="2">Lipid metabolism; fatty acid beta-oxidation.</text>
</comment>
<dbReference type="InterPro" id="IPR045851">
    <property type="entry name" value="AMP-bd_C_sf"/>
</dbReference>
<dbReference type="SUPFAM" id="SSF56801">
    <property type="entry name" value="Acetyl-CoA synthetase-like"/>
    <property type="match status" value="1"/>
</dbReference>
<feature type="domain" description="AMP-dependent synthetase/ligase" evidence="7">
    <location>
        <begin position="119"/>
        <end position="341"/>
    </location>
</feature>
<reference evidence="9 10" key="1">
    <citation type="submission" date="2020-06" db="EMBL/GenBank/DDBJ databases">
        <title>Schlegella sp. ID0723 isolated from air conditioner.</title>
        <authorList>
            <person name="Kim D.Y."/>
            <person name="Kim D.-U."/>
        </authorList>
    </citation>
    <scope>NUCLEOTIDE SEQUENCE [LARGE SCALE GENOMIC DNA]</scope>
    <source>
        <strain evidence="9 10">ID0723</strain>
    </source>
</reference>
<evidence type="ECO:0000256" key="1">
    <source>
        <dbReference type="ARBA" id="ARBA00004170"/>
    </source>
</evidence>
<dbReference type="Pfam" id="PF13193">
    <property type="entry name" value="AMP-binding_C"/>
    <property type="match status" value="1"/>
</dbReference>
<name>A0A7Y6NLT4_9BURK</name>
<proteinExistence type="predicted"/>
<dbReference type="PANTHER" id="PTHR43767">
    <property type="entry name" value="LONG-CHAIN-FATTY-ACID--COA LIGASE"/>
    <property type="match status" value="1"/>
</dbReference>
<dbReference type="InterPro" id="IPR050237">
    <property type="entry name" value="ATP-dep_AMP-bd_enzyme"/>
</dbReference>
<dbReference type="RefSeq" id="WP_176067312.1">
    <property type="nucleotide sequence ID" value="NZ_JABWMJ010000002.1"/>
</dbReference>
<feature type="domain" description="AMP-binding enzyme C-terminal" evidence="8">
    <location>
        <begin position="386"/>
        <end position="432"/>
    </location>
</feature>
<evidence type="ECO:0000259" key="7">
    <source>
        <dbReference type="Pfam" id="PF00501"/>
    </source>
</evidence>
<accession>A0A7Y6NLT4</accession>
<evidence type="ECO:0000259" key="8">
    <source>
        <dbReference type="Pfam" id="PF13193"/>
    </source>
</evidence>
<dbReference type="EC" id="6.2.1.3" evidence="4"/>
<dbReference type="Gene3D" id="3.40.50.12780">
    <property type="entry name" value="N-terminal domain of ligase-like"/>
    <property type="match status" value="1"/>
</dbReference>
<dbReference type="InterPro" id="IPR025110">
    <property type="entry name" value="AMP-bd_C"/>
</dbReference>
<evidence type="ECO:0000256" key="6">
    <source>
        <dbReference type="ARBA" id="ARBA00042773"/>
    </source>
</evidence>
<keyword evidence="3" id="KW-0436">Ligase</keyword>
<comment type="caution">
    <text evidence="9">The sequence shown here is derived from an EMBL/GenBank/DDBJ whole genome shotgun (WGS) entry which is preliminary data.</text>
</comment>
<comment type="subcellular location">
    <subcellularLocation>
        <location evidence="1">Membrane</location>
        <topology evidence="1">Peripheral membrane protein</topology>
    </subcellularLocation>
</comment>
<dbReference type="Proteomes" id="UP000529637">
    <property type="component" value="Unassembled WGS sequence"/>
</dbReference>
<dbReference type="InterPro" id="IPR000873">
    <property type="entry name" value="AMP-dep_synth/lig_dom"/>
</dbReference>
<gene>
    <name evidence="9" type="ORF">HQN59_06715</name>
</gene>
<sequence length="453" mass="47952">MTTLPLLDLDDLSRPLARRGEHVVSRADYLAHVARLAARLPERGPLLSLTADRYRFSVALGAAMARGHTSLLPSNHTPDTLARLKSLFPSVYALADQPDAVDGMPAFAYPDLADESRGNAAAAPEIGTDFVVAQVLTSGSTGAPVPHLKRWGLLVLNARAEARRLADAMGRRSLDGVWLVATVPAQHMYGFESTVLLALVGGAAFDNERPFYPADIARALARAPRPRMLVTTPFHLKTLLDAGIELPPIDLLLSATAPLTPQLATRAEAAFGAPLLEIYGCTEAGQVATRRTTAGAAWRVFDGLALEGNGAQTVVSGGHVGAPTPLADVLEVLDPQTFRLLGRSNDLVNIAGKRSSLGHLNHQLNTIDGVVDGAFWMPPDDGSEIVRLVAFVVAPTLARRAVVDALRTRVDAAFLPRRVVFVDALPREATGKLTAGRLAEFAAATLGGSGAAR</sequence>
<evidence type="ECO:0000256" key="5">
    <source>
        <dbReference type="ARBA" id="ARBA00039545"/>
    </source>
</evidence>
<organism evidence="9 10">
    <name type="scientific">Piscinibacter koreensis</name>
    <dbReference type="NCBI Taxonomy" id="2742824"/>
    <lineage>
        <taxon>Bacteria</taxon>
        <taxon>Pseudomonadati</taxon>
        <taxon>Pseudomonadota</taxon>
        <taxon>Betaproteobacteria</taxon>
        <taxon>Burkholderiales</taxon>
        <taxon>Sphaerotilaceae</taxon>
        <taxon>Piscinibacter</taxon>
    </lineage>
</organism>
<dbReference type="PANTHER" id="PTHR43767:SF8">
    <property type="entry name" value="LONG-CHAIN-FATTY-ACID--COA LIGASE"/>
    <property type="match status" value="1"/>
</dbReference>
<dbReference type="GO" id="GO:0004467">
    <property type="term" value="F:long-chain fatty acid-CoA ligase activity"/>
    <property type="evidence" value="ECO:0007669"/>
    <property type="project" value="UniProtKB-EC"/>
</dbReference>
<evidence type="ECO:0000256" key="2">
    <source>
        <dbReference type="ARBA" id="ARBA00005005"/>
    </source>
</evidence>
<dbReference type="AlphaFoldDB" id="A0A7Y6NLT4"/>
<evidence type="ECO:0000313" key="10">
    <source>
        <dbReference type="Proteomes" id="UP000529637"/>
    </source>
</evidence>
<dbReference type="GO" id="GO:0016020">
    <property type="term" value="C:membrane"/>
    <property type="evidence" value="ECO:0007669"/>
    <property type="project" value="UniProtKB-SubCell"/>
</dbReference>
<evidence type="ECO:0000256" key="4">
    <source>
        <dbReference type="ARBA" id="ARBA00026121"/>
    </source>
</evidence>
<dbReference type="Pfam" id="PF00501">
    <property type="entry name" value="AMP-binding"/>
    <property type="match status" value="1"/>
</dbReference>
<protein>
    <recommendedName>
        <fullName evidence="5">Long-chain-fatty-acid--CoA ligase</fullName>
        <ecNumber evidence="4">6.2.1.3</ecNumber>
    </recommendedName>
    <alternativeName>
        <fullName evidence="6">Long-chain acyl-CoA synthetase</fullName>
    </alternativeName>
</protein>
<dbReference type="Gene3D" id="3.30.300.30">
    <property type="match status" value="1"/>
</dbReference>
<dbReference type="InterPro" id="IPR042099">
    <property type="entry name" value="ANL_N_sf"/>
</dbReference>
<evidence type="ECO:0000313" key="9">
    <source>
        <dbReference type="EMBL" id="NUZ05452.1"/>
    </source>
</evidence>
<dbReference type="EMBL" id="JABWMJ010000002">
    <property type="protein sequence ID" value="NUZ05452.1"/>
    <property type="molecule type" value="Genomic_DNA"/>
</dbReference>